<protein>
    <recommendedName>
        <fullName evidence="8">Cell division protein DivIB</fullName>
    </recommendedName>
</protein>
<dbReference type="Proteomes" id="UP001597221">
    <property type="component" value="Unassembled WGS sequence"/>
</dbReference>
<dbReference type="Gene3D" id="3.40.50.10960">
    <property type="match status" value="1"/>
</dbReference>
<comment type="subcellular location">
    <subcellularLocation>
        <location evidence="8">Cell membrane</location>
        <topology evidence="8">Single-pass type II membrane protein</topology>
    </subcellularLocation>
    <subcellularLocation>
        <location evidence="1">Membrane</location>
    </subcellularLocation>
    <text evidence="8">Localizes to the division septum.</text>
</comment>
<feature type="transmembrane region" description="Helical" evidence="8">
    <location>
        <begin position="30"/>
        <end position="47"/>
    </location>
</feature>
<keyword evidence="5 8" id="KW-1133">Transmembrane helix</keyword>
<evidence type="ECO:0000256" key="1">
    <source>
        <dbReference type="ARBA" id="ARBA00004370"/>
    </source>
</evidence>
<dbReference type="GO" id="GO:0051301">
    <property type="term" value="P:cell division"/>
    <property type="evidence" value="ECO:0007669"/>
    <property type="project" value="UniProtKB-KW"/>
</dbReference>
<dbReference type="InterPro" id="IPR050487">
    <property type="entry name" value="FtsQ_DivIB"/>
</dbReference>
<evidence type="ECO:0000256" key="2">
    <source>
        <dbReference type="ARBA" id="ARBA00022475"/>
    </source>
</evidence>
<dbReference type="InterPro" id="IPR034746">
    <property type="entry name" value="POTRA"/>
</dbReference>
<keyword evidence="3 8" id="KW-0132">Cell division</keyword>
<dbReference type="PROSITE" id="PS51779">
    <property type="entry name" value="POTRA"/>
    <property type="match status" value="1"/>
</dbReference>
<evidence type="ECO:0000256" key="5">
    <source>
        <dbReference type="ARBA" id="ARBA00022989"/>
    </source>
</evidence>
<comment type="function">
    <text evidence="8">Cell division protein that may be involved in stabilizing or promoting the assembly of the division complex.</text>
</comment>
<keyword evidence="4 8" id="KW-0812">Transmembrane</keyword>
<comment type="similarity">
    <text evidence="8">Belongs to the FtsQ/DivIB family. DivIB subfamily.</text>
</comment>
<sequence length="266" mass="30289">MNKDNKNIVSIEDRIPKLKEARKKKANRRLVFYMTIFFFLISIIVYLQSPLSEVKTITVHNNSFITDEEITELSGLLDKPNIWAIDFADIESKLKDNPVIEEVDVERKLPNTVAITVEEKEIIGIIEDGTNYLPVLHTGEVLDSVEYQSFTGEAPLLIGFTDEEFLKKMADELYQLPPDILDLISEVYWKPEEGNQNNILLFMNDGFVVKGTIMDFAEGMAVYPSVVSQLDPNTKGIIHIGVGVYFESFESDADIEEEEEIEESLE</sequence>
<dbReference type="EMBL" id="JBHUDE010000040">
    <property type="protein sequence ID" value="MFD1607606.1"/>
    <property type="molecule type" value="Genomic_DNA"/>
</dbReference>
<evidence type="ECO:0000256" key="6">
    <source>
        <dbReference type="ARBA" id="ARBA00023136"/>
    </source>
</evidence>
<dbReference type="InterPro" id="IPR026580">
    <property type="entry name" value="DivIB"/>
</dbReference>
<organism evidence="10 11">
    <name type="scientific">Oceanobacillus luteolus</name>
    <dbReference type="NCBI Taxonomy" id="1274358"/>
    <lineage>
        <taxon>Bacteria</taxon>
        <taxon>Bacillati</taxon>
        <taxon>Bacillota</taxon>
        <taxon>Bacilli</taxon>
        <taxon>Bacillales</taxon>
        <taxon>Bacillaceae</taxon>
        <taxon>Oceanobacillus</taxon>
    </lineage>
</organism>
<name>A0ABW4HQH1_9BACI</name>
<evidence type="ECO:0000256" key="8">
    <source>
        <dbReference type="HAMAP-Rule" id="MF_00912"/>
    </source>
</evidence>
<dbReference type="Gene3D" id="3.10.20.310">
    <property type="entry name" value="membrane protein fhac"/>
    <property type="match status" value="1"/>
</dbReference>
<dbReference type="HAMAP" id="MF_00912">
    <property type="entry name" value="DivIB"/>
    <property type="match status" value="1"/>
</dbReference>
<keyword evidence="2 8" id="KW-1003">Cell membrane</keyword>
<dbReference type="InterPro" id="IPR013685">
    <property type="entry name" value="POTRA_FtsQ_type"/>
</dbReference>
<comment type="caution">
    <text evidence="10">The sequence shown here is derived from an EMBL/GenBank/DDBJ whole genome shotgun (WGS) entry which is preliminary data.</text>
</comment>
<keyword evidence="6 8" id="KW-0472">Membrane</keyword>
<evidence type="ECO:0000256" key="3">
    <source>
        <dbReference type="ARBA" id="ARBA00022618"/>
    </source>
</evidence>
<evidence type="ECO:0000313" key="11">
    <source>
        <dbReference type="Proteomes" id="UP001597221"/>
    </source>
</evidence>
<dbReference type="PANTHER" id="PTHR37820">
    <property type="entry name" value="CELL DIVISION PROTEIN DIVIB"/>
    <property type="match status" value="1"/>
</dbReference>
<keyword evidence="7 8" id="KW-0131">Cell cycle</keyword>
<feature type="domain" description="POTRA" evidence="9">
    <location>
        <begin position="52"/>
        <end position="120"/>
    </location>
</feature>
<dbReference type="RefSeq" id="WP_251510989.1">
    <property type="nucleotide sequence ID" value="NZ_JAMBON010000001.1"/>
</dbReference>
<dbReference type="Pfam" id="PF08478">
    <property type="entry name" value="POTRA_1"/>
    <property type="match status" value="1"/>
</dbReference>
<keyword evidence="11" id="KW-1185">Reference proteome</keyword>
<evidence type="ECO:0000256" key="4">
    <source>
        <dbReference type="ARBA" id="ARBA00022692"/>
    </source>
</evidence>
<reference evidence="11" key="1">
    <citation type="journal article" date="2019" name="Int. J. Syst. Evol. Microbiol.">
        <title>The Global Catalogue of Microorganisms (GCM) 10K type strain sequencing project: providing services to taxonomists for standard genome sequencing and annotation.</title>
        <authorList>
            <consortium name="The Broad Institute Genomics Platform"/>
            <consortium name="The Broad Institute Genome Sequencing Center for Infectious Disease"/>
            <person name="Wu L."/>
            <person name="Ma J."/>
        </authorList>
    </citation>
    <scope>NUCLEOTIDE SEQUENCE [LARGE SCALE GENOMIC DNA]</scope>
    <source>
        <strain evidence="11">CGMCC 1.12376</strain>
    </source>
</reference>
<gene>
    <name evidence="8" type="primary">divIB</name>
    <name evidence="10" type="ORF">ACFSBH_08075</name>
</gene>
<evidence type="ECO:0000259" key="9">
    <source>
        <dbReference type="PROSITE" id="PS51779"/>
    </source>
</evidence>
<dbReference type="PANTHER" id="PTHR37820:SF1">
    <property type="entry name" value="CELL DIVISION PROTEIN FTSQ"/>
    <property type="match status" value="1"/>
</dbReference>
<accession>A0ABW4HQH1</accession>
<evidence type="ECO:0000313" key="10">
    <source>
        <dbReference type="EMBL" id="MFD1607606.1"/>
    </source>
</evidence>
<proteinExistence type="inferred from homology"/>
<evidence type="ECO:0000256" key="7">
    <source>
        <dbReference type="ARBA" id="ARBA00023306"/>
    </source>
</evidence>